<dbReference type="Proteomes" id="UP001059041">
    <property type="component" value="Linkage Group LG21"/>
</dbReference>
<name>A0A9W7TE44_TRIRA</name>
<dbReference type="EMBL" id="JAFHDT010000021">
    <property type="protein sequence ID" value="KAI7794437.1"/>
    <property type="molecule type" value="Genomic_DNA"/>
</dbReference>
<dbReference type="AlphaFoldDB" id="A0A9W7TE44"/>
<evidence type="ECO:0000313" key="2">
    <source>
        <dbReference type="Proteomes" id="UP001059041"/>
    </source>
</evidence>
<protein>
    <submittedName>
        <fullName evidence="1">Arf-GAP with GTPase</fullName>
    </submittedName>
</protein>
<accession>A0A9W7TE44</accession>
<reference evidence="1" key="1">
    <citation type="submission" date="2021-02" db="EMBL/GenBank/DDBJ databases">
        <title>Comparative genomics reveals that relaxation of natural selection precedes convergent phenotypic evolution of cavefish.</title>
        <authorList>
            <person name="Peng Z."/>
        </authorList>
    </citation>
    <scope>NUCLEOTIDE SEQUENCE</scope>
    <source>
        <tissue evidence="1">Muscle</tissue>
    </source>
</reference>
<sequence>MNSTIKVTNSTAIRAEVKRHESLQNTLNKFLRQLEKVEDPQIRTGLKVFLHSIQVIKSIQVQFSIKPTRQTNKSMNSLIILHALTQSPTRTPDERMHRRD</sequence>
<comment type="caution">
    <text evidence="1">The sequence shown here is derived from an EMBL/GenBank/DDBJ whole genome shotgun (WGS) entry which is preliminary data.</text>
</comment>
<evidence type="ECO:0000313" key="1">
    <source>
        <dbReference type="EMBL" id="KAI7794437.1"/>
    </source>
</evidence>
<keyword evidence="2" id="KW-1185">Reference proteome</keyword>
<proteinExistence type="predicted"/>
<gene>
    <name evidence="1" type="ORF">IRJ41_015224</name>
</gene>
<organism evidence="1 2">
    <name type="scientific">Triplophysa rosa</name>
    <name type="common">Cave loach</name>
    <dbReference type="NCBI Taxonomy" id="992332"/>
    <lineage>
        <taxon>Eukaryota</taxon>
        <taxon>Metazoa</taxon>
        <taxon>Chordata</taxon>
        <taxon>Craniata</taxon>
        <taxon>Vertebrata</taxon>
        <taxon>Euteleostomi</taxon>
        <taxon>Actinopterygii</taxon>
        <taxon>Neopterygii</taxon>
        <taxon>Teleostei</taxon>
        <taxon>Ostariophysi</taxon>
        <taxon>Cypriniformes</taxon>
        <taxon>Nemacheilidae</taxon>
        <taxon>Triplophysa</taxon>
    </lineage>
</organism>